<dbReference type="PATRIC" id="fig|1212489.4.peg.1024"/>
<dbReference type="PROSITE" id="PS51007">
    <property type="entry name" value="CYTC"/>
    <property type="match status" value="1"/>
</dbReference>
<evidence type="ECO:0000256" key="5">
    <source>
        <dbReference type="ARBA" id="ARBA00023004"/>
    </source>
</evidence>
<evidence type="ECO:0000313" key="11">
    <source>
        <dbReference type="Proteomes" id="UP000054736"/>
    </source>
</evidence>
<organism evidence="10 11">
    <name type="scientific">Legionella drozanskii LLAP-1</name>
    <dbReference type="NCBI Taxonomy" id="1212489"/>
    <lineage>
        <taxon>Bacteria</taxon>
        <taxon>Pseudomonadati</taxon>
        <taxon>Pseudomonadota</taxon>
        <taxon>Gammaproteobacteria</taxon>
        <taxon>Legionellales</taxon>
        <taxon>Legionellaceae</taxon>
        <taxon>Legionella</taxon>
    </lineage>
</organism>
<evidence type="ECO:0000256" key="3">
    <source>
        <dbReference type="ARBA" id="ARBA00022723"/>
    </source>
</evidence>
<reference evidence="10 11" key="1">
    <citation type="submission" date="2015-11" db="EMBL/GenBank/DDBJ databases">
        <title>Genomic analysis of 38 Legionella species identifies large and diverse effector repertoires.</title>
        <authorList>
            <person name="Burstein D."/>
            <person name="Amaro F."/>
            <person name="Zusman T."/>
            <person name="Lifshitz Z."/>
            <person name="Cohen O."/>
            <person name="Gilbert J.A."/>
            <person name="Pupko T."/>
            <person name="Shuman H.A."/>
            <person name="Segal G."/>
        </authorList>
    </citation>
    <scope>NUCLEOTIDE SEQUENCE [LARGE SCALE GENOMIC DNA]</scope>
    <source>
        <strain evidence="10 11">ATCC 700990</strain>
    </source>
</reference>
<accession>A0A0W0SVP3</accession>
<dbReference type="AlphaFoldDB" id="A0A0W0SVP3"/>
<dbReference type="Proteomes" id="UP000054736">
    <property type="component" value="Unassembled WGS sequence"/>
</dbReference>
<dbReference type="PRINTS" id="PR00607">
    <property type="entry name" value="CYTCHROMECIE"/>
</dbReference>
<dbReference type="GO" id="GO:0009055">
    <property type="term" value="F:electron transfer activity"/>
    <property type="evidence" value="ECO:0007669"/>
    <property type="project" value="InterPro"/>
</dbReference>
<keyword evidence="1" id="KW-0813">Transport</keyword>
<dbReference type="InterPro" id="IPR009056">
    <property type="entry name" value="Cyt_c-like_dom"/>
</dbReference>
<evidence type="ECO:0000256" key="8">
    <source>
        <dbReference type="SAM" id="SignalP"/>
    </source>
</evidence>
<evidence type="ECO:0000256" key="6">
    <source>
        <dbReference type="PROSITE-ProRule" id="PRU00433"/>
    </source>
</evidence>
<dbReference type="Gene3D" id="1.10.760.10">
    <property type="entry name" value="Cytochrome c-like domain"/>
    <property type="match status" value="1"/>
</dbReference>
<evidence type="ECO:0000313" key="10">
    <source>
        <dbReference type="EMBL" id="KTC87356.1"/>
    </source>
</evidence>
<dbReference type="InterPro" id="IPR036909">
    <property type="entry name" value="Cyt_c-like_dom_sf"/>
</dbReference>
<evidence type="ECO:0000256" key="2">
    <source>
        <dbReference type="ARBA" id="ARBA00022617"/>
    </source>
</evidence>
<comment type="caution">
    <text evidence="10">The sequence shown here is derived from an EMBL/GenBank/DDBJ whole genome shotgun (WGS) entry which is preliminary data.</text>
</comment>
<dbReference type="EMBL" id="LNXY01000020">
    <property type="protein sequence ID" value="KTC87356.1"/>
    <property type="molecule type" value="Genomic_DNA"/>
</dbReference>
<protein>
    <submittedName>
        <fullName evidence="10">Cytochrome c5</fullName>
    </submittedName>
</protein>
<keyword evidence="8" id="KW-0732">Signal</keyword>
<dbReference type="InterPro" id="IPR002323">
    <property type="entry name" value="Cyt_CIE"/>
</dbReference>
<feature type="region of interest" description="Disordered" evidence="7">
    <location>
        <begin position="38"/>
        <end position="63"/>
    </location>
</feature>
<keyword evidence="11" id="KW-1185">Reference proteome</keyword>
<dbReference type="PANTHER" id="PTHR40942:SF2">
    <property type="entry name" value="CYTOCHROME-RELATED"/>
    <property type="match status" value="1"/>
</dbReference>
<dbReference type="PANTHER" id="PTHR40942">
    <property type="match status" value="1"/>
</dbReference>
<evidence type="ECO:0000256" key="4">
    <source>
        <dbReference type="ARBA" id="ARBA00022982"/>
    </source>
</evidence>
<proteinExistence type="predicted"/>
<sequence length="140" mass="15398">MRYSFFFLIAALSLNIFALVAPDKQQIEERIKPIGQVRIATQDSTSTKKPVQSSSDTGSTNTAGQATYEQYCSTCHRDGLAGAPKFGVKEDWQPRLDKQALDGLVTSAIKGLNAMPMRGTCMQCSDEEIKNAIQYMLPQS</sequence>
<feature type="chain" id="PRO_5006912378" evidence="8">
    <location>
        <begin position="19"/>
        <end position="140"/>
    </location>
</feature>
<keyword evidence="4" id="KW-0249">Electron transport</keyword>
<gene>
    <name evidence="10" type="ORF">Ldro_0975</name>
</gene>
<dbReference type="GO" id="GO:0020037">
    <property type="term" value="F:heme binding"/>
    <property type="evidence" value="ECO:0007669"/>
    <property type="project" value="InterPro"/>
</dbReference>
<feature type="compositionally biased region" description="Polar residues" evidence="7">
    <location>
        <begin position="39"/>
        <end position="63"/>
    </location>
</feature>
<keyword evidence="2 6" id="KW-0349">Heme</keyword>
<dbReference type="SUPFAM" id="SSF46626">
    <property type="entry name" value="Cytochrome c"/>
    <property type="match status" value="1"/>
</dbReference>
<dbReference type="GO" id="GO:0005506">
    <property type="term" value="F:iron ion binding"/>
    <property type="evidence" value="ECO:0007669"/>
    <property type="project" value="InterPro"/>
</dbReference>
<keyword evidence="5 6" id="KW-0408">Iron</keyword>
<keyword evidence="3 6" id="KW-0479">Metal-binding</keyword>
<evidence type="ECO:0000259" key="9">
    <source>
        <dbReference type="PROSITE" id="PS51007"/>
    </source>
</evidence>
<dbReference type="Pfam" id="PF13442">
    <property type="entry name" value="Cytochrome_CBB3"/>
    <property type="match status" value="1"/>
</dbReference>
<dbReference type="STRING" id="1212489.Ldro_0975"/>
<dbReference type="OrthoDB" id="9814708at2"/>
<name>A0A0W0SVP3_9GAMM</name>
<evidence type="ECO:0000256" key="1">
    <source>
        <dbReference type="ARBA" id="ARBA00022448"/>
    </source>
</evidence>
<feature type="signal peptide" evidence="8">
    <location>
        <begin position="1"/>
        <end position="18"/>
    </location>
</feature>
<evidence type="ECO:0000256" key="7">
    <source>
        <dbReference type="SAM" id="MobiDB-lite"/>
    </source>
</evidence>
<feature type="domain" description="Cytochrome c" evidence="9">
    <location>
        <begin position="59"/>
        <end position="140"/>
    </location>
</feature>